<dbReference type="KEGG" id="dol:Dole_0607"/>
<dbReference type="InterPro" id="IPR007838">
    <property type="entry name" value="Cell_div_ZapA-like"/>
</dbReference>
<organism evidence="1 2">
    <name type="scientific">Desulfosudis oleivorans (strain DSM 6200 / JCM 39069 / Hxd3)</name>
    <name type="common">Desulfococcus oleovorans</name>
    <dbReference type="NCBI Taxonomy" id="96561"/>
    <lineage>
        <taxon>Bacteria</taxon>
        <taxon>Pseudomonadati</taxon>
        <taxon>Thermodesulfobacteriota</taxon>
        <taxon>Desulfobacteria</taxon>
        <taxon>Desulfobacterales</taxon>
        <taxon>Desulfosudaceae</taxon>
        <taxon>Desulfosudis</taxon>
    </lineage>
</organism>
<reference evidence="1 2" key="1">
    <citation type="submission" date="2007-10" db="EMBL/GenBank/DDBJ databases">
        <title>Complete sequence of Desulfococcus oleovorans Hxd3.</title>
        <authorList>
            <consortium name="US DOE Joint Genome Institute"/>
            <person name="Copeland A."/>
            <person name="Lucas S."/>
            <person name="Lapidus A."/>
            <person name="Barry K."/>
            <person name="Glavina del Rio T."/>
            <person name="Dalin E."/>
            <person name="Tice H."/>
            <person name="Pitluck S."/>
            <person name="Kiss H."/>
            <person name="Brettin T."/>
            <person name="Bruce D."/>
            <person name="Detter J.C."/>
            <person name="Han C."/>
            <person name="Schmutz J."/>
            <person name="Larimer F."/>
            <person name="Land M."/>
            <person name="Hauser L."/>
            <person name="Kyrpides N."/>
            <person name="Kim E."/>
            <person name="Wawrik B."/>
            <person name="Richardson P."/>
        </authorList>
    </citation>
    <scope>NUCLEOTIDE SEQUENCE [LARGE SCALE GENOMIC DNA]</scope>
    <source>
        <strain evidence="2">DSM 6200 / JCM 39069 / Hxd3</strain>
    </source>
</reference>
<dbReference type="InterPro" id="IPR036192">
    <property type="entry name" value="Cell_div_ZapA-like_sf"/>
</dbReference>
<evidence type="ECO:0008006" key="3">
    <source>
        <dbReference type="Google" id="ProtNLM"/>
    </source>
</evidence>
<protein>
    <recommendedName>
        <fullName evidence="3">Cell division protein ZapA</fullName>
    </recommendedName>
</protein>
<name>A8ZUA5_DESOH</name>
<proteinExistence type="predicted"/>
<dbReference type="SUPFAM" id="SSF102829">
    <property type="entry name" value="Cell division protein ZapA-like"/>
    <property type="match status" value="1"/>
</dbReference>
<dbReference type="Proteomes" id="UP000008561">
    <property type="component" value="Chromosome"/>
</dbReference>
<gene>
    <name evidence="1" type="ordered locus">Dole_0607</name>
</gene>
<dbReference type="RefSeq" id="WP_012174036.1">
    <property type="nucleotide sequence ID" value="NC_009943.1"/>
</dbReference>
<keyword evidence="2" id="KW-1185">Reference proteome</keyword>
<sequence length="96" mass="10376">MGEHITIHLFGKSYTFEADADVPNAHAVADLLEQEVTVVAKKAGGTAISRNPFAMLTQAALNIANECVGLRSDRHRMVQAVTTRSQALIQAMDARL</sequence>
<dbReference type="OrthoDB" id="9808604at2"/>
<dbReference type="AlphaFoldDB" id="A8ZUA5"/>
<evidence type="ECO:0000313" key="1">
    <source>
        <dbReference type="EMBL" id="ABW66417.1"/>
    </source>
</evidence>
<dbReference type="EMBL" id="CP000859">
    <property type="protein sequence ID" value="ABW66417.1"/>
    <property type="molecule type" value="Genomic_DNA"/>
</dbReference>
<dbReference type="STRING" id="96561.Dole_0607"/>
<evidence type="ECO:0000313" key="2">
    <source>
        <dbReference type="Proteomes" id="UP000008561"/>
    </source>
</evidence>
<dbReference type="HOGENOM" id="CLU_2355180_0_0_7"/>
<accession>A8ZUA5</accession>
<dbReference type="Pfam" id="PF05164">
    <property type="entry name" value="ZapA"/>
    <property type="match status" value="1"/>
</dbReference>